<dbReference type="Proteomes" id="UP000254841">
    <property type="component" value="Unassembled WGS sequence"/>
</dbReference>
<dbReference type="EMBL" id="UGHV01000001">
    <property type="protein sequence ID" value="STO96235.1"/>
    <property type="molecule type" value="Genomic_DNA"/>
</dbReference>
<organism evidence="3 4">
    <name type="scientific">Helicobacter canis</name>
    <dbReference type="NCBI Taxonomy" id="29419"/>
    <lineage>
        <taxon>Bacteria</taxon>
        <taxon>Pseudomonadati</taxon>
        <taxon>Campylobacterota</taxon>
        <taxon>Epsilonproteobacteria</taxon>
        <taxon>Campylobacterales</taxon>
        <taxon>Helicobacteraceae</taxon>
        <taxon>Helicobacter</taxon>
    </lineage>
</organism>
<feature type="transmembrane region" description="Helical" evidence="1">
    <location>
        <begin position="83"/>
        <end position="106"/>
    </location>
</feature>
<sequence>MTTMTLNESFKALVREAFPDKSDKVISIFDEVVSHKASSDFLNVQELKARAIDEIRSELATRDFVRAEIAEVRQEIARAKVDILKWVFGLQAGTIAILIGAMKFILG</sequence>
<keyword evidence="1" id="KW-0812">Transmembrane</keyword>
<evidence type="ECO:0008006" key="5">
    <source>
        <dbReference type="Google" id="ProtNLM"/>
    </source>
</evidence>
<protein>
    <recommendedName>
        <fullName evidence="5">DUF1640 domain-containing protein</fullName>
    </recommendedName>
</protein>
<reference evidence="3 4" key="1">
    <citation type="submission" date="2018-06" db="EMBL/GenBank/DDBJ databases">
        <authorList>
            <consortium name="Pathogen Informatics"/>
            <person name="Doyle S."/>
        </authorList>
    </citation>
    <scope>NUCLEOTIDE SEQUENCE [LARGE SCALE GENOMIC DNA]</scope>
    <source>
        <strain evidence="3 4">NCTC12410</strain>
    </source>
</reference>
<dbReference type="OrthoDB" id="5327993at2"/>
<dbReference type="EMBL" id="UGHV01000003">
    <property type="protein sequence ID" value="STP06464.1"/>
    <property type="molecule type" value="Genomic_DNA"/>
</dbReference>
<evidence type="ECO:0000313" key="3">
    <source>
        <dbReference type="EMBL" id="STP06464.1"/>
    </source>
</evidence>
<proteinExistence type="predicted"/>
<keyword evidence="1" id="KW-0472">Membrane</keyword>
<accession>A0A377JL16</accession>
<keyword evidence="1" id="KW-1133">Transmembrane helix</keyword>
<name>A0A377JL16_9HELI</name>
<dbReference type="AlphaFoldDB" id="A0A377JL16"/>
<gene>
    <name evidence="2" type="ORF">NCTC12410_00044</name>
    <name evidence="3" type="ORF">NCTC12410_02003</name>
</gene>
<evidence type="ECO:0000256" key="1">
    <source>
        <dbReference type="SAM" id="Phobius"/>
    </source>
</evidence>
<evidence type="ECO:0000313" key="2">
    <source>
        <dbReference type="EMBL" id="STO96235.1"/>
    </source>
</evidence>
<dbReference type="RefSeq" id="WP_115010612.1">
    <property type="nucleotide sequence ID" value="NZ_UGHV01000001.1"/>
</dbReference>
<evidence type="ECO:0000313" key="4">
    <source>
        <dbReference type="Proteomes" id="UP000254841"/>
    </source>
</evidence>